<dbReference type="GO" id="GO:0006360">
    <property type="term" value="P:transcription by RNA polymerase I"/>
    <property type="evidence" value="ECO:0007669"/>
    <property type="project" value="TreeGrafter"/>
</dbReference>
<sequence>MSVGPPKITRFEKARIVGARALQISMGAPILVETNETSSSPIDIALEELESGFLPITIRRTLPDGTFQDIPMRWLFR</sequence>
<reference evidence="5" key="1">
    <citation type="submission" date="2015-06" db="EMBL/GenBank/DDBJ databases">
        <title>New insights into the roles of widespread benthic archaea in carbon and nitrogen cycling.</title>
        <authorList>
            <person name="Lazar C.S."/>
            <person name="Baker B.J."/>
            <person name="Seitz K.W."/>
            <person name="Hyde A.S."/>
            <person name="Dick G.J."/>
            <person name="Hinrichs K.-U."/>
            <person name="Teske A.P."/>
        </authorList>
    </citation>
    <scope>NUCLEOTIDE SEQUENCE [LARGE SCALE GENOMIC DNA]</scope>
</reference>
<evidence type="ECO:0000313" key="4">
    <source>
        <dbReference type="EMBL" id="KON31716.1"/>
    </source>
</evidence>
<comment type="function">
    <text evidence="3">DNA-dependent RNA polymerase (RNAP) catalyzes the transcription of DNA into RNA using the four ribonucleoside triphosphates as substrates.</text>
</comment>
<accession>A0A0M0BU58</accession>
<dbReference type="GO" id="GO:0003677">
    <property type="term" value="F:DNA binding"/>
    <property type="evidence" value="ECO:0007669"/>
    <property type="project" value="UniProtKB-UniRule"/>
</dbReference>
<dbReference type="PANTHER" id="PTHR47227">
    <property type="entry name" value="DNA-DIRECTED RNA POLYMERASE SUBUNIT K"/>
    <property type="match status" value="1"/>
</dbReference>
<dbReference type="GO" id="GO:0000428">
    <property type="term" value="C:DNA-directed RNA polymerase complex"/>
    <property type="evidence" value="ECO:0007669"/>
    <property type="project" value="UniProtKB-KW"/>
</dbReference>
<name>A0A0M0BU58_9ARCH</name>
<dbReference type="PIRSF" id="PIRSF000778">
    <property type="entry name" value="RpoK/RPB6"/>
    <property type="match status" value="1"/>
</dbReference>
<comment type="catalytic activity">
    <reaction evidence="3">
        <text>RNA(n) + a ribonucleoside 5'-triphosphate = RNA(n+1) + diphosphate</text>
        <dbReference type="Rhea" id="RHEA:21248"/>
        <dbReference type="Rhea" id="RHEA-COMP:14527"/>
        <dbReference type="Rhea" id="RHEA-COMP:17342"/>
        <dbReference type="ChEBI" id="CHEBI:33019"/>
        <dbReference type="ChEBI" id="CHEBI:61557"/>
        <dbReference type="ChEBI" id="CHEBI:140395"/>
        <dbReference type="EC" id="2.7.7.6"/>
    </reaction>
</comment>
<dbReference type="InterPro" id="IPR020708">
    <property type="entry name" value="DNA-dir_RNA_polK_14-18kDa_CS"/>
</dbReference>
<organism evidence="4 5">
    <name type="scientific">miscellaneous Crenarchaeota group-1 archaeon SG8-32-3</name>
    <dbReference type="NCBI Taxonomy" id="1685125"/>
    <lineage>
        <taxon>Archaea</taxon>
        <taxon>Candidatus Bathyarchaeota</taxon>
        <taxon>MCG-1</taxon>
    </lineage>
</organism>
<dbReference type="EC" id="2.7.7.6" evidence="3"/>
<dbReference type="PROSITE" id="PS01111">
    <property type="entry name" value="RNA_POL_K_14KD"/>
    <property type="match status" value="1"/>
</dbReference>
<evidence type="ECO:0000313" key="5">
    <source>
        <dbReference type="Proteomes" id="UP000054016"/>
    </source>
</evidence>
<dbReference type="Gene3D" id="3.90.940.10">
    <property type="match status" value="1"/>
</dbReference>
<comment type="caution">
    <text evidence="4">The sequence shown here is derived from an EMBL/GenBank/DDBJ whole genome shotgun (WGS) entry which is preliminary data.</text>
</comment>
<dbReference type="Pfam" id="PF01192">
    <property type="entry name" value="RNA_pol_Rpb6"/>
    <property type="match status" value="1"/>
</dbReference>
<keyword evidence="1 3" id="KW-0240">DNA-directed RNA polymerase</keyword>
<comment type="similarity">
    <text evidence="3">Belongs to the archaeal Rpo6/eukaryotic RPB6 RNA polymerase subunit family.</text>
</comment>
<evidence type="ECO:0000256" key="3">
    <source>
        <dbReference type="HAMAP-Rule" id="MF_00192"/>
    </source>
</evidence>
<dbReference type="EMBL" id="LFWV01000027">
    <property type="protein sequence ID" value="KON31716.1"/>
    <property type="molecule type" value="Genomic_DNA"/>
</dbReference>
<evidence type="ECO:0000256" key="1">
    <source>
        <dbReference type="ARBA" id="ARBA00022478"/>
    </source>
</evidence>
<dbReference type="InterPro" id="IPR006110">
    <property type="entry name" value="Pol_omega/Rpo6/RPB6"/>
</dbReference>
<dbReference type="GO" id="GO:0042797">
    <property type="term" value="P:tRNA transcription by RNA polymerase III"/>
    <property type="evidence" value="ECO:0007669"/>
    <property type="project" value="TreeGrafter"/>
</dbReference>
<gene>
    <name evidence="3" type="primary">rpo6</name>
    <name evidence="3" type="synonym">rpoK</name>
    <name evidence="4" type="ORF">AC478_02340</name>
</gene>
<keyword evidence="3" id="KW-0963">Cytoplasm</keyword>
<dbReference type="AlphaFoldDB" id="A0A0M0BU58"/>
<comment type="subcellular location">
    <subcellularLocation>
        <location evidence="3">Cytoplasm</location>
    </subcellularLocation>
</comment>
<keyword evidence="3" id="KW-0548">Nucleotidyltransferase</keyword>
<dbReference type="NCBIfam" id="NF002208">
    <property type="entry name" value="PRK01099.1-3"/>
    <property type="match status" value="1"/>
</dbReference>
<dbReference type="PANTHER" id="PTHR47227:SF5">
    <property type="entry name" value="DNA-DIRECTED RNA POLYMERASES I, II, AND III SUBUNIT RPABC2"/>
    <property type="match status" value="1"/>
</dbReference>
<proteinExistence type="inferred from homology"/>
<dbReference type="Proteomes" id="UP000054016">
    <property type="component" value="Unassembled WGS sequence"/>
</dbReference>
<evidence type="ECO:0000256" key="2">
    <source>
        <dbReference type="ARBA" id="ARBA00023163"/>
    </source>
</evidence>
<dbReference type="InterPro" id="IPR006111">
    <property type="entry name" value="Rpo6/Rpb6"/>
</dbReference>
<dbReference type="HAMAP" id="MF_00192">
    <property type="entry name" value="RNApol_arch_Rpo6"/>
    <property type="match status" value="1"/>
</dbReference>
<dbReference type="PATRIC" id="fig|1685125.3.peg.537"/>
<dbReference type="GO" id="GO:0005737">
    <property type="term" value="C:cytoplasm"/>
    <property type="evidence" value="ECO:0007669"/>
    <property type="project" value="UniProtKB-SubCell"/>
</dbReference>
<dbReference type="InterPro" id="IPR036161">
    <property type="entry name" value="RPB6/omega-like_sf"/>
</dbReference>
<dbReference type="SUPFAM" id="SSF63562">
    <property type="entry name" value="RPB6/omega subunit-like"/>
    <property type="match status" value="1"/>
</dbReference>
<dbReference type="SMART" id="SM01409">
    <property type="entry name" value="RNA_pol_Rpb6"/>
    <property type="match status" value="1"/>
</dbReference>
<keyword evidence="3" id="KW-0808">Transferase</keyword>
<dbReference type="GO" id="GO:0003899">
    <property type="term" value="F:DNA-directed RNA polymerase activity"/>
    <property type="evidence" value="ECO:0007669"/>
    <property type="project" value="UniProtKB-UniRule"/>
</dbReference>
<dbReference type="NCBIfam" id="NF002207">
    <property type="entry name" value="PRK01099.1-2"/>
    <property type="match status" value="1"/>
</dbReference>
<protein>
    <recommendedName>
        <fullName evidence="3">DNA-directed RNA polymerase subunit Rpo6</fullName>
        <ecNumber evidence="3">2.7.7.6</ecNumber>
    </recommendedName>
    <alternativeName>
        <fullName evidence="3">DNA-directed RNA polymerase subunit K</fullName>
    </alternativeName>
</protein>
<dbReference type="GO" id="GO:0006366">
    <property type="term" value="P:transcription by RNA polymerase II"/>
    <property type="evidence" value="ECO:0007669"/>
    <property type="project" value="TreeGrafter"/>
</dbReference>
<keyword evidence="2 3" id="KW-0804">Transcription</keyword>
<comment type="subunit">
    <text evidence="3">Part of the RNA polymerase complex.</text>
</comment>